<dbReference type="GO" id="GO:0046657">
    <property type="term" value="P:folic acid catabolic process"/>
    <property type="evidence" value="ECO:0007669"/>
    <property type="project" value="TreeGrafter"/>
</dbReference>
<evidence type="ECO:0000259" key="1">
    <source>
        <dbReference type="Pfam" id="PF07687"/>
    </source>
</evidence>
<dbReference type="EMBL" id="FOZC01000005">
    <property type="protein sequence ID" value="SFR74355.1"/>
    <property type="molecule type" value="Genomic_DNA"/>
</dbReference>
<protein>
    <submittedName>
        <fullName evidence="2">Amidohydrolase</fullName>
    </submittedName>
</protein>
<dbReference type="RefSeq" id="WP_031475041.1">
    <property type="nucleotide sequence ID" value="NZ_FOZC01000005.1"/>
</dbReference>
<dbReference type="GO" id="GO:0016805">
    <property type="term" value="F:dipeptidase activity"/>
    <property type="evidence" value="ECO:0007669"/>
    <property type="project" value="TreeGrafter"/>
</dbReference>
<evidence type="ECO:0000313" key="3">
    <source>
        <dbReference type="Proteomes" id="UP000214760"/>
    </source>
</evidence>
<dbReference type="Proteomes" id="UP000214760">
    <property type="component" value="Unassembled WGS sequence"/>
</dbReference>
<accession>A0A1I6J5T4</accession>
<dbReference type="GO" id="GO:0005737">
    <property type="term" value="C:cytoplasm"/>
    <property type="evidence" value="ECO:0007669"/>
    <property type="project" value="TreeGrafter"/>
</dbReference>
<dbReference type="Pfam" id="PF01546">
    <property type="entry name" value="Peptidase_M20"/>
    <property type="match status" value="1"/>
</dbReference>
<dbReference type="InterPro" id="IPR036264">
    <property type="entry name" value="Bact_exopeptidase_dim_dom"/>
</dbReference>
<dbReference type="NCBIfam" id="TIGR01891">
    <property type="entry name" value="amidohydrolases"/>
    <property type="match status" value="1"/>
</dbReference>
<dbReference type="Gene3D" id="3.40.630.10">
    <property type="entry name" value="Zn peptidases"/>
    <property type="match status" value="1"/>
</dbReference>
<sequence>MDKIEARILKIIDDHAEELQALAQDLFDHAEQGFHEYETAGKAAAFLKRLGLQTREKLAATGVKATITNGEGPHIALIGELDGLSCPSHPHATEKGFAHACGHYAQIISILGAALALTDPEVKEALNGSVTFFAVPAEEFLDASVRAEVLETEGIKYSGGKSELIRRGEFDDIDLSVTDHSLMVARGEAVDLLLGDSAASGFIGKTVYMHGKAAHAAAAPHEGVNALNAASLAMSALGMVRETFREKDYVRVHPYFRKGGEAINIVPSEVVVDMMVRAASLKAIEETSRKVDNCFKGAAMAIGAEAEIVDAQGYMPVPECPADEVLWRAADVLKEEKGIRVKEIPLGQQNAASTDLGDLAAIMPIVNFTFGGTTGALHSRDFKVESPYIANIMPAHMMALTAYHLLKDGAKDAKRIISDYKPEFTKEEYLTYVEKMH</sequence>
<name>A0A1I6J5T4_9FIRM</name>
<dbReference type="SUPFAM" id="SSF53187">
    <property type="entry name" value="Zn-dependent exopeptidases"/>
    <property type="match status" value="1"/>
</dbReference>
<evidence type="ECO:0000313" key="2">
    <source>
        <dbReference type="EMBL" id="SFR74355.1"/>
    </source>
</evidence>
<reference evidence="2 3" key="1">
    <citation type="submission" date="2016-10" db="EMBL/GenBank/DDBJ databases">
        <authorList>
            <person name="de Groot N.N."/>
        </authorList>
    </citation>
    <scope>NUCLEOTIDE SEQUENCE [LARGE SCALE GENOMIC DNA]</scope>
    <source>
        <strain evidence="2 3">F</strain>
    </source>
</reference>
<dbReference type="InterPro" id="IPR052030">
    <property type="entry name" value="Peptidase_M20/M20A_hydrolases"/>
</dbReference>
<dbReference type="Pfam" id="PF07687">
    <property type="entry name" value="M20_dimer"/>
    <property type="match status" value="1"/>
</dbReference>
<dbReference type="GO" id="GO:0071713">
    <property type="term" value="F:para-aminobenzoyl-glutamate hydrolase activity"/>
    <property type="evidence" value="ECO:0007669"/>
    <property type="project" value="TreeGrafter"/>
</dbReference>
<dbReference type="PANTHER" id="PTHR30575">
    <property type="entry name" value="PEPTIDASE M20"/>
    <property type="match status" value="1"/>
</dbReference>
<dbReference type="AlphaFoldDB" id="A0A1I6J5T4"/>
<organism evidence="2 3">
    <name type="scientific">[Clostridium] aminophilum</name>
    <dbReference type="NCBI Taxonomy" id="1526"/>
    <lineage>
        <taxon>Bacteria</taxon>
        <taxon>Bacillati</taxon>
        <taxon>Bacillota</taxon>
        <taxon>Clostridia</taxon>
        <taxon>Lachnospirales</taxon>
        <taxon>Lachnospiraceae</taxon>
    </lineage>
</organism>
<gene>
    <name evidence="2" type="ORF">SAMN02910262_01236</name>
</gene>
<feature type="domain" description="Peptidase M20 dimerisation" evidence="1">
    <location>
        <begin position="200"/>
        <end position="296"/>
    </location>
</feature>
<dbReference type="PANTHER" id="PTHR30575:SF3">
    <property type="entry name" value="PEPTIDASE M20 DIMERISATION DOMAIN-CONTAINING PROTEIN"/>
    <property type="match status" value="1"/>
</dbReference>
<dbReference type="InterPro" id="IPR011650">
    <property type="entry name" value="Peptidase_M20_dimer"/>
</dbReference>
<dbReference type="InterPro" id="IPR017439">
    <property type="entry name" value="Amidohydrolase"/>
</dbReference>
<dbReference type="SUPFAM" id="SSF55031">
    <property type="entry name" value="Bacterial exopeptidase dimerisation domain"/>
    <property type="match status" value="1"/>
</dbReference>
<keyword evidence="2" id="KW-0378">Hydrolase</keyword>
<proteinExistence type="predicted"/>
<dbReference type="InterPro" id="IPR002933">
    <property type="entry name" value="Peptidase_M20"/>
</dbReference>
<dbReference type="Gene3D" id="3.30.70.360">
    <property type="match status" value="1"/>
</dbReference>